<protein>
    <recommendedName>
        <fullName evidence="6">Methylamine utilisation protein MauE domain-containing protein</fullName>
    </recommendedName>
</protein>
<feature type="domain" description="Methylamine utilisation protein MauE" evidence="6">
    <location>
        <begin position="13"/>
        <end position="141"/>
    </location>
</feature>
<feature type="transmembrane region" description="Helical" evidence="5">
    <location>
        <begin position="52"/>
        <end position="75"/>
    </location>
</feature>
<comment type="caution">
    <text evidence="7">The sequence shown here is derived from an EMBL/GenBank/DDBJ whole genome shotgun (WGS) entry which is preliminary data.</text>
</comment>
<dbReference type="EMBL" id="BSEL01000007">
    <property type="protein sequence ID" value="GLJ69697.1"/>
    <property type="molecule type" value="Genomic_DNA"/>
</dbReference>
<keyword evidence="2 5" id="KW-0812">Transmembrane</keyword>
<name>A0ABQ5SZT0_9ACTN</name>
<evidence type="ECO:0000256" key="3">
    <source>
        <dbReference type="ARBA" id="ARBA00022989"/>
    </source>
</evidence>
<evidence type="ECO:0000256" key="1">
    <source>
        <dbReference type="ARBA" id="ARBA00004141"/>
    </source>
</evidence>
<reference evidence="7" key="2">
    <citation type="submission" date="2023-01" db="EMBL/GenBank/DDBJ databases">
        <authorList>
            <person name="Sun Q."/>
            <person name="Evtushenko L."/>
        </authorList>
    </citation>
    <scope>NUCLEOTIDE SEQUENCE</scope>
    <source>
        <strain evidence="7">VKM Ac-1246</strain>
    </source>
</reference>
<evidence type="ECO:0000256" key="4">
    <source>
        <dbReference type="ARBA" id="ARBA00023136"/>
    </source>
</evidence>
<keyword evidence="8" id="KW-1185">Reference proteome</keyword>
<keyword evidence="3 5" id="KW-1133">Transmembrane helix</keyword>
<evidence type="ECO:0000256" key="5">
    <source>
        <dbReference type="SAM" id="Phobius"/>
    </source>
</evidence>
<accession>A0ABQ5SZT0</accession>
<sequence length="177" mass="18870">MRTSFLNEHSLGWLGLAGRLYLGFVFLTAGIAKLPEPTITEQAVRSYQLLPWQIAPAYALALPIAEIVLGGLLILGLFTRSAATATALGMASFIVGITSAWARGLNIDCGCFGGGGASADPSYLADTIRDLGWLAIAVYLIVVRRTKLALDDLLFRRDAALDDYSESSKKTELGSST</sequence>
<comment type="subcellular location">
    <subcellularLocation>
        <location evidence="1">Membrane</location>
        <topology evidence="1">Multi-pass membrane protein</topology>
    </subcellularLocation>
</comment>
<dbReference type="RefSeq" id="WP_189116810.1">
    <property type="nucleotide sequence ID" value="NZ_BMRK01000001.1"/>
</dbReference>
<proteinExistence type="predicted"/>
<evidence type="ECO:0000259" key="6">
    <source>
        <dbReference type="Pfam" id="PF07291"/>
    </source>
</evidence>
<feature type="transmembrane region" description="Helical" evidence="5">
    <location>
        <begin position="82"/>
        <end position="102"/>
    </location>
</feature>
<evidence type="ECO:0000313" key="8">
    <source>
        <dbReference type="Proteomes" id="UP001142292"/>
    </source>
</evidence>
<dbReference type="InterPro" id="IPR009908">
    <property type="entry name" value="Methylamine_util_MauE"/>
</dbReference>
<reference evidence="7" key="1">
    <citation type="journal article" date="2014" name="Int. J. Syst. Evol. Microbiol.">
        <title>Complete genome of a new Firmicutes species belonging to the dominant human colonic microbiota ('Ruminococcus bicirculans') reveals two chromosomes and a selective capacity to utilize plant glucans.</title>
        <authorList>
            <consortium name="NISC Comparative Sequencing Program"/>
            <person name="Wegmann U."/>
            <person name="Louis P."/>
            <person name="Goesmann A."/>
            <person name="Henrissat B."/>
            <person name="Duncan S.H."/>
            <person name="Flint H.J."/>
        </authorList>
    </citation>
    <scope>NUCLEOTIDE SEQUENCE</scope>
    <source>
        <strain evidence="7">VKM Ac-1246</strain>
    </source>
</reference>
<dbReference type="Pfam" id="PF07291">
    <property type="entry name" value="MauE"/>
    <property type="match status" value="1"/>
</dbReference>
<keyword evidence="4 5" id="KW-0472">Membrane</keyword>
<organism evidence="7 8">
    <name type="scientific">Nocardioides luteus</name>
    <dbReference type="NCBI Taxonomy" id="1844"/>
    <lineage>
        <taxon>Bacteria</taxon>
        <taxon>Bacillati</taxon>
        <taxon>Actinomycetota</taxon>
        <taxon>Actinomycetes</taxon>
        <taxon>Propionibacteriales</taxon>
        <taxon>Nocardioidaceae</taxon>
        <taxon>Nocardioides</taxon>
    </lineage>
</organism>
<evidence type="ECO:0000256" key="2">
    <source>
        <dbReference type="ARBA" id="ARBA00022692"/>
    </source>
</evidence>
<evidence type="ECO:0000313" key="7">
    <source>
        <dbReference type="EMBL" id="GLJ69697.1"/>
    </source>
</evidence>
<feature type="transmembrane region" description="Helical" evidence="5">
    <location>
        <begin position="12"/>
        <end position="32"/>
    </location>
</feature>
<gene>
    <name evidence="7" type="ORF">GCM10017579_37330</name>
</gene>
<dbReference type="Proteomes" id="UP001142292">
    <property type="component" value="Unassembled WGS sequence"/>
</dbReference>